<dbReference type="GO" id="GO:0004497">
    <property type="term" value="F:monooxygenase activity"/>
    <property type="evidence" value="ECO:0007669"/>
    <property type="project" value="UniProtKB-KW"/>
</dbReference>
<keyword evidence="6" id="KW-0503">Monooxygenase</keyword>
<dbReference type="InterPro" id="IPR001128">
    <property type="entry name" value="Cyt_P450"/>
</dbReference>
<dbReference type="InterPro" id="IPR036396">
    <property type="entry name" value="Cyt_P450_sf"/>
</dbReference>
<dbReference type="Pfam" id="PF00067">
    <property type="entry name" value="p450"/>
    <property type="match status" value="1"/>
</dbReference>
<keyword evidence="7" id="KW-0472">Membrane</keyword>
<dbReference type="OrthoDB" id="1470350at2759"/>
<comment type="similarity">
    <text evidence="1 6">Belongs to the cytochrome P450 family.</text>
</comment>
<dbReference type="SUPFAM" id="SSF48264">
    <property type="entry name" value="Cytochrome P450"/>
    <property type="match status" value="1"/>
</dbReference>
<protein>
    <recommendedName>
        <fullName evidence="9">Cytochrome P450</fullName>
    </recommendedName>
</protein>
<dbReference type="GO" id="GO:0006629">
    <property type="term" value="P:lipid metabolic process"/>
    <property type="evidence" value="ECO:0007669"/>
    <property type="project" value="UniProtKB-ARBA"/>
</dbReference>
<reference evidence="8" key="1">
    <citation type="submission" date="2019-09" db="EMBL/GenBank/DDBJ databases">
        <authorList>
            <person name="Zhang L."/>
        </authorList>
    </citation>
    <scope>NUCLEOTIDE SEQUENCE</scope>
</reference>
<evidence type="ECO:0000256" key="5">
    <source>
        <dbReference type="PIRSR" id="PIRSR602401-1"/>
    </source>
</evidence>
<dbReference type="PRINTS" id="PR00463">
    <property type="entry name" value="EP450I"/>
</dbReference>
<accession>A0A5K1FUH2</accession>
<dbReference type="AlphaFoldDB" id="A0A5K1FUH2"/>
<evidence type="ECO:0000256" key="1">
    <source>
        <dbReference type="ARBA" id="ARBA00010617"/>
    </source>
</evidence>
<dbReference type="Gene3D" id="1.10.630.10">
    <property type="entry name" value="Cytochrome P450"/>
    <property type="match status" value="1"/>
</dbReference>
<keyword evidence="5 6" id="KW-0349">Heme</keyword>
<dbReference type="OMA" id="RNHCPYP"/>
<sequence>MSWEGMLSIFFLPIILLLLSLLLLFFVFHGRRDSSMAATRTPCPASYPIIGNLIAFLRNHNRFLEWATEMISDTPSGTIKVHLFLRNYGVCTANPANVEHLLKTNFRNYVKGQRFGGVLGDLLGNGIFNVDGQLWSKQRKTASCEFSTKSLKNFVMEIVQWEITNRLMPLLLDASDRDATIDLQDVLHKFGFDNICNLAFGYDPECLVAGKPMPTFARAFDQATKICTDRFYAPIQFLWKIKRVLGVGSERKLSEAIQTVDEYAMKIIMSRKEELQTNNGVLFKQDLLSRFMADSKAREFDEPELEDDQKYNLVSHDDQDQRQCSDKFLRDIVISFILAGKDSTSSAVTWFFWLLSVNSKAERKIYNEVLQIAEQPEFKNRTSGWAVFRYEELKDMHYLHAALSEALRLFPPVPIDSRLAVSEDVLPDGTYVGAGWFADYSAYAMGRSKELWGANCHEFVPERWLDNGKFVPENQFKFPVFHAGPRTCLGKDMAYIQMKSLVASILYSFEIHVANGGPNPPPYTLALTMKMKEGLTVRVKRRRTLTSRD</sequence>
<evidence type="ECO:0000256" key="4">
    <source>
        <dbReference type="ARBA" id="ARBA00023004"/>
    </source>
</evidence>
<dbReference type="GO" id="GO:0005506">
    <property type="term" value="F:iron ion binding"/>
    <property type="evidence" value="ECO:0007669"/>
    <property type="project" value="InterPro"/>
</dbReference>
<proteinExistence type="inferred from homology"/>
<comment type="cofactor">
    <cofactor evidence="5">
        <name>heme</name>
        <dbReference type="ChEBI" id="CHEBI:30413"/>
    </cofactor>
</comment>
<dbReference type="Gramene" id="NC8G0217110.1">
    <property type="protein sequence ID" value="NC8G0217110.1:cds"/>
    <property type="gene ID" value="NC8G0217110"/>
</dbReference>
<dbReference type="GO" id="GO:0016705">
    <property type="term" value="F:oxidoreductase activity, acting on paired donors, with incorporation or reduction of molecular oxygen"/>
    <property type="evidence" value="ECO:0007669"/>
    <property type="project" value="InterPro"/>
</dbReference>
<keyword evidence="3 6" id="KW-0560">Oxidoreductase</keyword>
<dbReference type="PRINTS" id="PR00385">
    <property type="entry name" value="P450"/>
</dbReference>
<keyword evidence="7" id="KW-1133">Transmembrane helix</keyword>
<keyword evidence="2 5" id="KW-0479">Metal-binding</keyword>
<dbReference type="GO" id="GO:0020037">
    <property type="term" value="F:heme binding"/>
    <property type="evidence" value="ECO:0007669"/>
    <property type="project" value="InterPro"/>
</dbReference>
<evidence type="ECO:0008006" key="9">
    <source>
        <dbReference type="Google" id="ProtNLM"/>
    </source>
</evidence>
<dbReference type="PROSITE" id="PS00086">
    <property type="entry name" value="CYTOCHROME_P450"/>
    <property type="match status" value="1"/>
</dbReference>
<evidence type="ECO:0000256" key="3">
    <source>
        <dbReference type="ARBA" id="ARBA00023002"/>
    </source>
</evidence>
<dbReference type="InterPro" id="IPR002401">
    <property type="entry name" value="Cyt_P450_E_grp-I"/>
</dbReference>
<name>A0A5K1FUH2_9MAGN</name>
<dbReference type="PANTHER" id="PTHR24296">
    <property type="entry name" value="CYTOCHROME P450"/>
    <property type="match status" value="1"/>
</dbReference>
<dbReference type="EMBL" id="LR721786">
    <property type="protein sequence ID" value="VVW66819.1"/>
    <property type="molecule type" value="Genomic_DNA"/>
</dbReference>
<keyword evidence="7" id="KW-0812">Transmembrane</keyword>
<dbReference type="InterPro" id="IPR017972">
    <property type="entry name" value="Cyt_P450_CS"/>
</dbReference>
<evidence type="ECO:0000256" key="2">
    <source>
        <dbReference type="ARBA" id="ARBA00022723"/>
    </source>
</evidence>
<evidence type="ECO:0000256" key="7">
    <source>
        <dbReference type="SAM" id="Phobius"/>
    </source>
</evidence>
<dbReference type="CDD" id="cd11064">
    <property type="entry name" value="CYP86A"/>
    <property type="match status" value="1"/>
</dbReference>
<keyword evidence="4 5" id="KW-0408">Iron</keyword>
<gene>
    <name evidence="8" type="ORF">NYM_LOCUS25635</name>
</gene>
<organism evidence="8">
    <name type="scientific">Nymphaea colorata</name>
    <name type="common">pocket water lily</name>
    <dbReference type="NCBI Taxonomy" id="210225"/>
    <lineage>
        <taxon>Eukaryota</taxon>
        <taxon>Viridiplantae</taxon>
        <taxon>Streptophyta</taxon>
        <taxon>Embryophyta</taxon>
        <taxon>Tracheophyta</taxon>
        <taxon>Spermatophyta</taxon>
        <taxon>Magnoliopsida</taxon>
        <taxon>Nymphaeales</taxon>
        <taxon>Nymphaeaceae</taxon>
        <taxon>Nymphaea</taxon>
    </lineage>
</organism>
<evidence type="ECO:0000313" key="8">
    <source>
        <dbReference type="EMBL" id="VVW66819.1"/>
    </source>
</evidence>
<feature type="transmembrane region" description="Helical" evidence="7">
    <location>
        <begin position="6"/>
        <end position="28"/>
    </location>
</feature>
<evidence type="ECO:0000256" key="6">
    <source>
        <dbReference type="RuleBase" id="RU000461"/>
    </source>
</evidence>
<feature type="binding site" description="axial binding residue" evidence="5">
    <location>
        <position position="488"/>
    </location>
    <ligand>
        <name>heme</name>
        <dbReference type="ChEBI" id="CHEBI:30413"/>
    </ligand>
    <ligandPart>
        <name>Fe</name>
        <dbReference type="ChEBI" id="CHEBI:18248"/>
    </ligandPart>
</feature>